<feature type="non-terminal residue" evidence="8">
    <location>
        <position position="214"/>
    </location>
</feature>
<feature type="non-terminal residue" evidence="8">
    <location>
        <position position="1"/>
    </location>
</feature>
<proteinExistence type="predicted"/>
<comment type="caution">
    <text evidence="8">The sequence shown here is derived from an EMBL/GenBank/DDBJ whole genome shotgun (WGS) entry which is preliminary data.</text>
</comment>
<feature type="domain" description="Reticulon" evidence="7">
    <location>
        <begin position="1"/>
        <end position="147"/>
    </location>
</feature>
<dbReference type="Proteomes" id="UP000015453">
    <property type="component" value="Unassembled WGS sequence"/>
</dbReference>
<protein>
    <recommendedName>
        <fullName evidence="6">Reticulon-like protein</fullName>
    </recommendedName>
</protein>
<evidence type="ECO:0000256" key="4">
    <source>
        <dbReference type="ARBA" id="ARBA00022989"/>
    </source>
</evidence>
<dbReference type="AlphaFoldDB" id="S8DLH9"/>
<evidence type="ECO:0000313" key="9">
    <source>
        <dbReference type="Proteomes" id="UP000015453"/>
    </source>
</evidence>
<evidence type="ECO:0000256" key="1">
    <source>
        <dbReference type="ARBA" id="ARBA00004477"/>
    </source>
</evidence>
<accession>S8DLH9</accession>
<evidence type="ECO:0000256" key="2">
    <source>
        <dbReference type="ARBA" id="ARBA00022692"/>
    </source>
</evidence>
<organism evidence="8 9">
    <name type="scientific">Genlisea aurea</name>
    <dbReference type="NCBI Taxonomy" id="192259"/>
    <lineage>
        <taxon>Eukaryota</taxon>
        <taxon>Viridiplantae</taxon>
        <taxon>Streptophyta</taxon>
        <taxon>Embryophyta</taxon>
        <taxon>Tracheophyta</taxon>
        <taxon>Spermatophyta</taxon>
        <taxon>Magnoliopsida</taxon>
        <taxon>eudicotyledons</taxon>
        <taxon>Gunneridae</taxon>
        <taxon>Pentapetalae</taxon>
        <taxon>asterids</taxon>
        <taxon>lamiids</taxon>
        <taxon>Lamiales</taxon>
        <taxon>Lentibulariaceae</taxon>
        <taxon>Genlisea</taxon>
    </lineage>
</organism>
<feature type="transmembrane region" description="Helical" evidence="6">
    <location>
        <begin position="12"/>
        <end position="28"/>
    </location>
</feature>
<dbReference type="PANTHER" id="PTHR46626">
    <property type="entry name" value="RETICULON-LIKE PROTEIN B17"/>
    <property type="match status" value="1"/>
</dbReference>
<dbReference type="PANTHER" id="PTHR46626:SF1">
    <property type="entry name" value="RETICULON-LIKE PROTEIN B21"/>
    <property type="match status" value="1"/>
</dbReference>
<gene>
    <name evidence="8" type="ORF">M569_11016</name>
</gene>
<dbReference type="Pfam" id="PF02453">
    <property type="entry name" value="Reticulon"/>
    <property type="match status" value="1"/>
</dbReference>
<comment type="subcellular location">
    <subcellularLocation>
        <location evidence="1 6">Endoplasmic reticulum membrane</location>
        <topology evidence="1 6">Multi-pass membrane protein</topology>
    </subcellularLocation>
</comment>
<sequence length="214" mass="24369">DLIMWRDASKSAFACGIITFAIISTSFTDNLNSISIISVVSYLGLLYLAANFLFKSLITRSVVDHQDSKIQNNCVVVAEEDLIWVVKQMLPFLNEFLLKLRALFSGEPATTMKMAVLLFVLAQYGSSITMMKMVKLGFVAVFTLPKLCTSYSSHFSAQGRFWTRRFRDAWESCSHKKVVAFVVFALVWNSMMPLVTRLWTAFMLFVAFKNYRES</sequence>
<evidence type="ECO:0000256" key="3">
    <source>
        <dbReference type="ARBA" id="ARBA00022824"/>
    </source>
</evidence>
<keyword evidence="2 6" id="KW-0812">Transmembrane</keyword>
<reference evidence="8 9" key="1">
    <citation type="journal article" date="2013" name="BMC Genomics">
        <title>The miniature genome of a carnivorous plant Genlisea aurea contains a low number of genes and short non-coding sequences.</title>
        <authorList>
            <person name="Leushkin E.V."/>
            <person name="Sutormin R.A."/>
            <person name="Nabieva E.R."/>
            <person name="Penin A.A."/>
            <person name="Kondrashov A.S."/>
            <person name="Logacheva M.D."/>
        </authorList>
    </citation>
    <scope>NUCLEOTIDE SEQUENCE [LARGE SCALE GENOMIC DNA]</scope>
</reference>
<dbReference type="InterPro" id="IPR003388">
    <property type="entry name" value="Reticulon"/>
</dbReference>
<keyword evidence="9" id="KW-1185">Reference proteome</keyword>
<keyword evidence="5 6" id="KW-0472">Membrane</keyword>
<evidence type="ECO:0000313" key="8">
    <source>
        <dbReference type="EMBL" id="EPS63768.1"/>
    </source>
</evidence>
<keyword evidence="3 6" id="KW-0256">Endoplasmic reticulum</keyword>
<evidence type="ECO:0000256" key="6">
    <source>
        <dbReference type="RuleBase" id="RU363132"/>
    </source>
</evidence>
<keyword evidence="4 6" id="KW-1133">Transmembrane helix</keyword>
<feature type="transmembrane region" description="Helical" evidence="6">
    <location>
        <begin position="178"/>
        <end position="208"/>
    </location>
</feature>
<dbReference type="PROSITE" id="PS50845">
    <property type="entry name" value="RETICULON"/>
    <property type="match status" value="1"/>
</dbReference>
<name>S8DLH9_9LAMI</name>
<dbReference type="InterPro" id="IPR044647">
    <property type="entry name" value="RTNLB17/18/21"/>
</dbReference>
<dbReference type="GO" id="GO:0005789">
    <property type="term" value="C:endoplasmic reticulum membrane"/>
    <property type="evidence" value="ECO:0007669"/>
    <property type="project" value="UniProtKB-SubCell"/>
</dbReference>
<dbReference type="EMBL" id="AUSU01005252">
    <property type="protein sequence ID" value="EPS63768.1"/>
    <property type="molecule type" value="Genomic_DNA"/>
</dbReference>
<dbReference type="OrthoDB" id="567788at2759"/>
<evidence type="ECO:0000256" key="5">
    <source>
        <dbReference type="ARBA" id="ARBA00023136"/>
    </source>
</evidence>
<feature type="transmembrane region" description="Helical" evidence="6">
    <location>
        <begin position="34"/>
        <end position="54"/>
    </location>
</feature>
<evidence type="ECO:0000259" key="7">
    <source>
        <dbReference type="PROSITE" id="PS50845"/>
    </source>
</evidence>